<dbReference type="AlphaFoldDB" id="A0A336MCI2"/>
<keyword evidence="2" id="KW-0808">Transferase</keyword>
<dbReference type="InterPro" id="IPR051016">
    <property type="entry name" value="Diverse_Substrate_AcTransf"/>
</dbReference>
<dbReference type="SUPFAM" id="SSF55729">
    <property type="entry name" value="Acyl-CoA N-acyltransferases (Nat)"/>
    <property type="match status" value="1"/>
</dbReference>
<dbReference type="PANTHER" id="PTHR10545">
    <property type="entry name" value="DIAMINE N-ACETYLTRANSFERASE"/>
    <property type="match status" value="1"/>
</dbReference>
<comment type="similarity">
    <text evidence="1">Belongs to the acetyltransferase family.</text>
</comment>
<keyword evidence="3" id="KW-0012">Acyltransferase</keyword>
<evidence type="ECO:0000256" key="2">
    <source>
        <dbReference type="ARBA" id="ARBA00022679"/>
    </source>
</evidence>
<sequence length="192" mass="22281">MTMSASKSGKISNKNKMQCIRFIVRKTQSQDLESILDMIQELADYEKMSVGPKLKKEHLLKDGAFENDSDMQFFHSFVAEMNPNDPSNRKIIGYTIAFFSYSSSIGKCYFIEDIYVKPEYRKLGVGHSLFKINVQYAFDNNCKQLNLHVLDWNKPAISFYQKNGGIDWTNERGVEFHRFDSETMRNLLKISS</sequence>
<dbReference type="CDD" id="cd04301">
    <property type="entry name" value="NAT_SF"/>
    <property type="match status" value="1"/>
</dbReference>
<dbReference type="InterPro" id="IPR016181">
    <property type="entry name" value="Acyl_CoA_acyltransferase"/>
</dbReference>
<dbReference type="PROSITE" id="PS51186">
    <property type="entry name" value="GNAT"/>
    <property type="match status" value="1"/>
</dbReference>
<dbReference type="Gene3D" id="3.40.630.30">
    <property type="match status" value="1"/>
</dbReference>
<organism evidence="5">
    <name type="scientific">Culicoides sonorensis</name>
    <name type="common">Biting midge</name>
    <dbReference type="NCBI Taxonomy" id="179676"/>
    <lineage>
        <taxon>Eukaryota</taxon>
        <taxon>Metazoa</taxon>
        <taxon>Ecdysozoa</taxon>
        <taxon>Arthropoda</taxon>
        <taxon>Hexapoda</taxon>
        <taxon>Insecta</taxon>
        <taxon>Pterygota</taxon>
        <taxon>Neoptera</taxon>
        <taxon>Endopterygota</taxon>
        <taxon>Diptera</taxon>
        <taxon>Nematocera</taxon>
        <taxon>Chironomoidea</taxon>
        <taxon>Ceratopogonidae</taxon>
        <taxon>Ceratopogoninae</taxon>
        <taxon>Culicoides</taxon>
        <taxon>Monoculicoides</taxon>
    </lineage>
</organism>
<dbReference type="VEuPathDB" id="VectorBase:CSON015161"/>
<reference evidence="5" key="1">
    <citation type="submission" date="2018-07" db="EMBL/GenBank/DDBJ databases">
        <authorList>
            <person name="Quirk P.G."/>
            <person name="Krulwich T.A."/>
        </authorList>
    </citation>
    <scope>NUCLEOTIDE SEQUENCE</scope>
</reference>
<dbReference type="GO" id="GO:0008080">
    <property type="term" value="F:N-acetyltransferase activity"/>
    <property type="evidence" value="ECO:0007669"/>
    <property type="project" value="UniProtKB-ARBA"/>
</dbReference>
<feature type="domain" description="N-acetyltransferase" evidence="4">
    <location>
        <begin position="22"/>
        <end position="189"/>
    </location>
</feature>
<dbReference type="FunFam" id="3.40.630.30:FF:000064">
    <property type="entry name" value="GNAT family acetyltransferase"/>
    <property type="match status" value="1"/>
</dbReference>
<name>A0A336MCI2_CULSO</name>
<gene>
    <name evidence="5" type="primary">CSON015161</name>
</gene>
<dbReference type="InterPro" id="IPR000182">
    <property type="entry name" value="GNAT_dom"/>
</dbReference>
<evidence type="ECO:0000256" key="3">
    <source>
        <dbReference type="ARBA" id="ARBA00023315"/>
    </source>
</evidence>
<dbReference type="EMBL" id="UFQT01000939">
    <property type="protein sequence ID" value="SSX28102.1"/>
    <property type="molecule type" value="Genomic_DNA"/>
</dbReference>
<evidence type="ECO:0000256" key="1">
    <source>
        <dbReference type="ARBA" id="ARBA00008694"/>
    </source>
</evidence>
<accession>A0A336MCI2</accession>
<proteinExistence type="inferred from homology"/>
<dbReference type="Pfam" id="PF00583">
    <property type="entry name" value="Acetyltransf_1"/>
    <property type="match status" value="1"/>
</dbReference>
<evidence type="ECO:0000313" key="5">
    <source>
        <dbReference type="EMBL" id="SSX28102.1"/>
    </source>
</evidence>
<evidence type="ECO:0000259" key="4">
    <source>
        <dbReference type="PROSITE" id="PS51186"/>
    </source>
</evidence>
<protein>
    <submittedName>
        <fullName evidence="5">CSON015161 protein</fullName>
    </submittedName>
</protein>
<dbReference type="PANTHER" id="PTHR10545:SF29">
    <property type="entry name" value="GH14572P-RELATED"/>
    <property type="match status" value="1"/>
</dbReference>